<feature type="transmembrane region" description="Helical" evidence="1">
    <location>
        <begin position="130"/>
        <end position="151"/>
    </location>
</feature>
<feature type="transmembrane region" description="Helical" evidence="1">
    <location>
        <begin position="301"/>
        <end position="320"/>
    </location>
</feature>
<proteinExistence type="predicted"/>
<dbReference type="EMBL" id="JAVDWH010000001">
    <property type="protein sequence ID" value="MDR7087085.1"/>
    <property type="molecule type" value="Genomic_DNA"/>
</dbReference>
<keyword evidence="1" id="KW-1133">Transmembrane helix</keyword>
<feature type="transmembrane region" description="Helical" evidence="1">
    <location>
        <begin position="95"/>
        <end position="118"/>
    </location>
</feature>
<reference evidence="2 3" key="1">
    <citation type="submission" date="2023-07" db="EMBL/GenBank/DDBJ databases">
        <title>Sorghum-associated microbial communities from plants grown in Nebraska, USA.</title>
        <authorList>
            <person name="Schachtman D."/>
        </authorList>
    </citation>
    <scope>NUCLEOTIDE SEQUENCE [LARGE SCALE GENOMIC DNA]</scope>
    <source>
        <strain evidence="2 3">BE248</strain>
    </source>
</reference>
<keyword evidence="3" id="KW-1185">Reference proteome</keyword>
<organism evidence="2 3">
    <name type="scientific">Aeromicrobium panaciterrae</name>
    <dbReference type="NCBI Taxonomy" id="363861"/>
    <lineage>
        <taxon>Bacteria</taxon>
        <taxon>Bacillati</taxon>
        <taxon>Actinomycetota</taxon>
        <taxon>Actinomycetes</taxon>
        <taxon>Propionibacteriales</taxon>
        <taxon>Nocardioidaceae</taxon>
        <taxon>Aeromicrobium</taxon>
    </lineage>
</organism>
<gene>
    <name evidence="2" type="ORF">J2X11_001924</name>
</gene>
<feature type="transmembrane region" description="Helical" evidence="1">
    <location>
        <begin position="332"/>
        <end position="356"/>
    </location>
</feature>
<name>A0ABU1UPJ8_9ACTN</name>
<accession>A0ABU1UPJ8</accession>
<feature type="transmembrane region" description="Helical" evidence="1">
    <location>
        <begin position="362"/>
        <end position="383"/>
    </location>
</feature>
<keyword evidence="1" id="KW-0472">Membrane</keyword>
<evidence type="ECO:0000313" key="2">
    <source>
        <dbReference type="EMBL" id="MDR7087085.1"/>
    </source>
</evidence>
<dbReference type="RefSeq" id="WP_309970123.1">
    <property type="nucleotide sequence ID" value="NZ_JAVDWH010000001.1"/>
</dbReference>
<feature type="transmembrane region" description="Helical" evidence="1">
    <location>
        <begin position="404"/>
        <end position="423"/>
    </location>
</feature>
<evidence type="ECO:0000313" key="3">
    <source>
        <dbReference type="Proteomes" id="UP001257739"/>
    </source>
</evidence>
<sequence>MTPPAAPRFLTATIARARHIPAGRWVTIVALGLIAAQVAWRAIYVSQSWFLVDDFYFLSDIATDQDDAAWYFRVHQGHFMPLSFVLVKLASMFGAFPWTAAAIEICAMQALAGLACWWMLRTLFGNRPQILVPLALYLVSPITMPALTWWAVAINQLPNQIAVFCAIAAHVMHARSQRWSHALLAAAFLVLGFASYTKTALLPVMLAILSVAYFANGKVGHRVVTVVQTQWRAWVLYLAISLGFVTTYLSKRPPSGALSGSFAELMSTTVLSSFGSALVGGPWNWSPFGDGPIMYGTPPELGVVLAWLLIVATVFVLWATRTRTLRALWMPVVYLAASIVFVYLGRSFVLGLIGGVRAGQSIQYVADSMPFVVLALALMMMSLQGAVEPSEPRHHTLLKRRPPSAVLAVVAAAVAIGSVVSTARMATIWNSDYAERGFVQNASAQIARDKPLLADVPVPGRIVDPLAAPRNLLSTHLAPLGRDLRTTLMGTDLSTLTVEGDVVPAVVDASPRTSRDESGDCPYPVQDTETLIRFPGVIDFPLWMAVKYRSSTTGEVPMTIGFQSPRIVPIERGQHTLFIATTGAYDRVYLQALVGQRLCVSSIRIGQLLPEASQ</sequence>
<dbReference type="Proteomes" id="UP001257739">
    <property type="component" value="Unassembled WGS sequence"/>
</dbReference>
<comment type="caution">
    <text evidence="2">The sequence shown here is derived from an EMBL/GenBank/DDBJ whole genome shotgun (WGS) entry which is preliminary data.</text>
</comment>
<keyword evidence="1" id="KW-0812">Transmembrane</keyword>
<evidence type="ECO:0000256" key="1">
    <source>
        <dbReference type="SAM" id="Phobius"/>
    </source>
</evidence>
<protein>
    <submittedName>
        <fullName evidence="2">Uncharacterized protein</fullName>
    </submittedName>
</protein>
<feature type="transmembrane region" description="Helical" evidence="1">
    <location>
        <begin position="186"/>
        <end position="214"/>
    </location>
</feature>
<feature type="transmembrane region" description="Helical" evidence="1">
    <location>
        <begin position="234"/>
        <end position="250"/>
    </location>
</feature>
<feature type="transmembrane region" description="Helical" evidence="1">
    <location>
        <begin position="25"/>
        <end position="43"/>
    </location>
</feature>